<evidence type="ECO:0000313" key="5">
    <source>
        <dbReference type="Proteomes" id="UP000288024"/>
    </source>
</evidence>
<dbReference type="InterPro" id="IPR013780">
    <property type="entry name" value="Glyco_hydro_b"/>
</dbReference>
<evidence type="ECO:0000313" key="4">
    <source>
        <dbReference type="EMBL" id="RVT67834.1"/>
    </source>
</evidence>
<dbReference type="Proteomes" id="UP000288024">
    <property type="component" value="Unassembled WGS sequence"/>
</dbReference>
<dbReference type="PANTHER" id="PTHR10357">
    <property type="entry name" value="ALPHA-AMYLASE FAMILY MEMBER"/>
    <property type="match status" value="1"/>
</dbReference>
<dbReference type="Gene3D" id="2.60.40.10">
    <property type="entry name" value="Immunoglobulins"/>
    <property type="match status" value="1"/>
</dbReference>
<comment type="caution">
    <text evidence="4">The sequence shown here is derived from an EMBL/GenBank/DDBJ whole genome shotgun (WGS) entry which is preliminary data.</text>
</comment>
<dbReference type="PANTHER" id="PTHR10357:SF210">
    <property type="entry name" value="MALTODEXTRIN GLUCOSIDASE"/>
    <property type="match status" value="1"/>
</dbReference>
<feature type="domain" description="Glycosyl hydrolase family 13 catalytic" evidence="3">
    <location>
        <begin position="138"/>
        <end position="496"/>
    </location>
</feature>
<organism evidence="4 5">
    <name type="scientific">Niallia taxi</name>
    <dbReference type="NCBI Taxonomy" id="2499688"/>
    <lineage>
        <taxon>Bacteria</taxon>
        <taxon>Bacillati</taxon>
        <taxon>Bacillota</taxon>
        <taxon>Bacilli</taxon>
        <taxon>Bacillales</taxon>
        <taxon>Bacillaceae</taxon>
        <taxon>Niallia</taxon>
    </lineage>
</organism>
<dbReference type="CDD" id="cd02857">
    <property type="entry name" value="E_set_CDase_PDE_N"/>
    <property type="match status" value="1"/>
</dbReference>
<evidence type="ECO:0000259" key="3">
    <source>
        <dbReference type="SMART" id="SM00642"/>
    </source>
</evidence>
<name>A0A3S2UDA6_9BACI</name>
<dbReference type="Pfam" id="PF00128">
    <property type="entry name" value="Alpha-amylase"/>
    <property type="match status" value="1"/>
</dbReference>
<dbReference type="EMBL" id="RZTZ01000001">
    <property type="protein sequence ID" value="RVT67834.1"/>
    <property type="molecule type" value="Genomic_DNA"/>
</dbReference>
<dbReference type="GO" id="GO:0005975">
    <property type="term" value="P:carbohydrate metabolic process"/>
    <property type="evidence" value="ECO:0007669"/>
    <property type="project" value="InterPro"/>
</dbReference>
<accession>A0A3S2UDA6</accession>
<protein>
    <submittedName>
        <fullName evidence="4">Glycoside hydrolase family 13 protein</fullName>
    </submittedName>
</protein>
<reference evidence="4 5" key="1">
    <citation type="submission" date="2019-01" db="EMBL/GenBank/DDBJ databases">
        <title>Bacillus sp. M5HDSG1-1, whole genome shotgun sequence.</title>
        <authorList>
            <person name="Tuo L."/>
        </authorList>
    </citation>
    <scope>NUCLEOTIDE SEQUENCE [LARGE SCALE GENOMIC DNA]</scope>
    <source>
        <strain evidence="4 5">M5HDSG1-1</strain>
    </source>
</reference>
<dbReference type="InterPro" id="IPR004185">
    <property type="entry name" value="Glyco_hydro_13_lg-like_dom"/>
</dbReference>
<dbReference type="InterPro" id="IPR006047">
    <property type="entry name" value="GH13_cat_dom"/>
</dbReference>
<evidence type="ECO:0000256" key="1">
    <source>
        <dbReference type="ARBA" id="ARBA00022801"/>
    </source>
</evidence>
<keyword evidence="5" id="KW-1185">Reference proteome</keyword>
<dbReference type="InterPro" id="IPR013783">
    <property type="entry name" value="Ig-like_fold"/>
</dbReference>
<sequence>MDLASIYHRTGDNYCYLYQDDIFHIRIRTKKGNVQAITLLYGDQYDFAGHRWQTFFLDMQRTGSDKLHDYWQASIKDKQKRLRYGFIIKQGDEQITFTEKGFFPFIPEDPGYYFCFPYIHKTELFKPPSWVKETIWYQIFPERFRNGDPDRNPQEIAGWGQDEPAISNYFGGDLQGIINSLDYLQDLGITGIYLTPIFYANSNHKYNTIDYLQIDPHFGDISLLKRLVHECHNRGIRVMLDAVFNHCGYLFPPFQDVLEKGDQSAYKDWFHVHQFPLKEGSAFHYETFGFYEDMPKLNTANKAVKDYLLNVAEFWIRECDIDGWRLDVANEVDHAFWREFRSRVKAIKPDCFILGEVWHDSMPWLRGEQFDSVMNYPFLSKSLQFFAYDMIQAKDFVEDMTSIIQAYPANVNEVLFNIIGSHDTPRVFQETGFRLEKIKMLFTFLFTFPGTPCIYYGDEIGLDGGSDPGCRKCMEWDSEKQNLELKDYIKKLIEIRKSTALLSGSSSFYFLKELENCIAYYHREENEIMMTVINNNNHDVSYPLPFPLKGKKLTMPMTCQEYAAESHDLTVNLGAYESILLHFSV</sequence>
<dbReference type="CDD" id="cd11338">
    <property type="entry name" value="AmyAc_CMD"/>
    <property type="match status" value="1"/>
</dbReference>
<dbReference type="SUPFAM" id="SSF51011">
    <property type="entry name" value="Glycosyl hydrolase domain"/>
    <property type="match status" value="1"/>
</dbReference>
<keyword evidence="2" id="KW-0326">Glycosidase</keyword>
<dbReference type="Gene3D" id="3.90.400.10">
    <property type="entry name" value="Oligo-1,6-glucosidase, Domain 2"/>
    <property type="match status" value="1"/>
</dbReference>
<dbReference type="Gene3D" id="2.60.40.1180">
    <property type="entry name" value="Golgi alpha-mannosidase II"/>
    <property type="match status" value="1"/>
</dbReference>
<dbReference type="AlphaFoldDB" id="A0A3S2UDA6"/>
<gene>
    <name evidence="4" type="ORF">EM808_03720</name>
</gene>
<dbReference type="InterPro" id="IPR017853">
    <property type="entry name" value="GH"/>
</dbReference>
<dbReference type="Gene3D" id="3.20.20.80">
    <property type="entry name" value="Glycosidases"/>
    <property type="match status" value="1"/>
</dbReference>
<dbReference type="GO" id="GO:0004553">
    <property type="term" value="F:hydrolase activity, hydrolyzing O-glycosyl compounds"/>
    <property type="evidence" value="ECO:0007669"/>
    <property type="project" value="InterPro"/>
</dbReference>
<dbReference type="Pfam" id="PF02903">
    <property type="entry name" value="Alpha-amylase_N"/>
    <property type="match status" value="1"/>
</dbReference>
<proteinExistence type="predicted"/>
<evidence type="ECO:0000256" key="2">
    <source>
        <dbReference type="ARBA" id="ARBA00023295"/>
    </source>
</evidence>
<dbReference type="SUPFAM" id="SSF51445">
    <property type="entry name" value="(Trans)glycosidases"/>
    <property type="match status" value="1"/>
</dbReference>
<keyword evidence="1 4" id="KW-0378">Hydrolase</keyword>
<dbReference type="InterPro" id="IPR045857">
    <property type="entry name" value="O16G_dom_2"/>
</dbReference>
<dbReference type="SMART" id="SM00642">
    <property type="entry name" value="Aamy"/>
    <property type="match status" value="1"/>
</dbReference>